<dbReference type="Proteomes" id="UP000654304">
    <property type="component" value="Unassembled WGS sequence"/>
</dbReference>
<dbReference type="Pfam" id="PF18722">
    <property type="entry name" value="MazG_C"/>
    <property type="match status" value="1"/>
</dbReference>
<dbReference type="InterPro" id="IPR041407">
    <property type="entry name" value="MazG_C"/>
</dbReference>
<evidence type="ECO:0000313" key="3">
    <source>
        <dbReference type="Proteomes" id="UP000654304"/>
    </source>
</evidence>
<organism evidence="2 3">
    <name type="scientific">Undibacterium curvum</name>
    <dbReference type="NCBI Taxonomy" id="2762294"/>
    <lineage>
        <taxon>Bacteria</taxon>
        <taxon>Pseudomonadati</taxon>
        <taxon>Pseudomonadota</taxon>
        <taxon>Betaproteobacteria</taxon>
        <taxon>Burkholderiales</taxon>
        <taxon>Oxalobacteraceae</taxon>
        <taxon>Undibacterium</taxon>
    </lineage>
</organism>
<proteinExistence type="predicted"/>
<evidence type="ECO:0000259" key="1">
    <source>
        <dbReference type="Pfam" id="PF18722"/>
    </source>
</evidence>
<evidence type="ECO:0000313" key="2">
    <source>
        <dbReference type="EMBL" id="MBC3932628.1"/>
    </source>
</evidence>
<accession>A0ABR7A6V0</accession>
<reference evidence="2 3" key="1">
    <citation type="submission" date="2020-08" db="EMBL/GenBank/DDBJ databases">
        <title>Novel species isolated from subtropical streams in China.</title>
        <authorList>
            <person name="Lu H."/>
        </authorList>
    </citation>
    <scope>NUCLEOTIDE SEQUENCE [LARGE SCALE GENOMIC DNA]</scope>
    <source>
        <strain evidence="2 3">CY22W</strain>
    </source>
</reference>
<sequence>MRYGFFGEAGGLLSAVKKFHRETPLSVSKQEIALEEIGDALWYLAAFTRRIGVGLDKVGEMALLHLQKRLGISKVERFGKGIRFSQIDGLIAFQIDHMTDDFGKLLYELAESTSGLFENFSAASEELSSDANVELYAKLLELLALVAASNGLKMTSVSTANLQKIESRWRRDDAPYGPYFDEDDLEHEQLPRELEIEFIERTVNGRLFVVQRWRGVNIGDPLTDNRLEQDDYRFHDVFHLAYVAHLGWSPVIRGLLKLKRKSRSTVDENEDGARAMIIEEGIATWIFNHARDKGEFFKDVKEGKLEYALLKQVQSMVAGYEVDNCPLWQWERAILDGFQVFRLLRKDRCGIVKVNMHDHTITYVPQKAQS</sequence>
<dbReference type="SUPFAM" id="SSF101386">
    <property type="entry name" value="all-alpha NTP pyrophosphatases"/>
    <property type="match status" value="1"/>
</dbReference>
<dbReference type="EMBL" id="JACOGD010000006">
    <property type="protein sequence ID" value="MBC3932628.1"/>
    <property type="molecule type" value="Genomic_DNA"/>
</dbReference>
<gene>
    <name evidence="2" type="ORF">H8K43_13145</name>
</gene>
<comment type="caution">
    <text evidence="2">The sequence shown here is derived from an EMBL/GenBank/DDBJ whole genome shotgun (WGS) entry which is preliminary data.</text>
</comment>
<feature type="domain" description="MazG C-terminal" evidence="1">
    <location>
        <begin position="178"/>
        <end position="366"/>
    </location>
</feature>
<name>A0ABR7A6V0_9BURK</name>
<keyword evidence="3" id="KW-1185">Reference proteome</keyword>
<protein>
    <recommendedName>
        <fullName evidence="1">MazG C-terminal domain-containing protein</fullName>
    </recommendedName>
</protein>